<gene>
    <name evidence="1" type="ORF">rCG_36908</name>
</gene>
<reference evidence="1 2" key="1">
    <citation type="submission" date="2005-07" db="EMBL/GenBank/DDBJ databases">
        <authorList>
            <person name="Mural R.J."/>
            <person name="Li P.W."/>
            <person name="Adams M.D."/>
            <person name="Amanatides P.G."/>
            <person name="Baden-Tillson H."/>
            <person name="Barnstead M."/>
            <person name="Chin S.H."/>
            <person name="Dew I."/>
            <person name="Evans C.A."/>
            <person name="Ferriera S."/>
            <person name="Flanigan M."/>
            <person name="Fosler C."/>
            <person name="Glodek A."/>
            <person name="Gu Z."/>
            <person name="Holt R.A."/>
            <person name="Jennings D."/>
            <person name="Kraft C.L."/>
            <person name="Lu F."/>
            <person name="Nguyen T."/>
            <person name="Nusskern D.R."/>
            <person name="Pfannkoch C.M."/>
            <person name="Sitter C."/>
            <person name="Sutton G.G."/>
            <person name="Venter J.C."/>
            <person name="Wang Z."/>
            <person name="Woodage T."/>
            <person name="Zheng X.H."/>
            <person name="Zhong F."/>
        </authorList>
    </citation>
    <scope>NUCLEOTIDE SEQUENCE [LARGE SCALE GENOMIC DNA]</scope>
    <source>
        <strain>BN</strain>
        <strain evidence="2">Sprague-Dawley</strain>
    </source>
</reference>
<organism evidence="1 2">
    <name type="scientific">Rattus norvegicus</name>
    <name type="common">Rat</name>
    <dbReference type="NCBI Taxonomy" id="10116"/>
    <lineage>
        <taxon>Eukaryota</taxon>
        <taxon>Metazoa</taxon>
        <taxon>Chordata</taxon>
        <taxon>Craniata</taxon>
        <taxon>Vertebrata</taxon>
        <taxon>Euteleostomi</taxon>
        <taxon>Mammalia</taxon>
        <taxon>Eutheria</taxon>
        <taxon>Euarchontoglires</taxon>
        <taxon>Glires</taxon>
        <taxon>Rodentia</taxon>
        <taxon>Myomorpha</taxon>
        <taxon>Muroidea</taxon>
        <taxon>Muridae</taxon>
        <taxon>Murinae</taxon>
        <taxon>Rattus</taxon>
    </lineage>
</organism>
<sequence>MLRMAQRPDLEAVPGNANVTSPERMSFPFFLLSSTKPLPSYSREIAEIPGISASVDLCAFVSAGWRPLERSLLFAQDRTGPLVYFLWSPFPSSFLIPLATAYQQLVYKSQPPP</sequence>
<evidence type="ECO:0000313" key="2">
    <source>
        <dbReference type="Proteomes" id="UP000234681"/>
    </source>
</evidence>
<proteinExistence type="predicted"/>
<dbReference type="EMBL" id="CH473951">
    <property type="protein sequence ID" value="EDM02287.1"/>
    <property type="molecule type" value="Genomic_DNA"/>
</dbReference>
<dbReference type="AlphaFoldDB" id="A6HTS4"/>
<name>A6HTS4_RAT</name>
<accession>A6HTS4</accession>
<protein>
    <submittedName>
        <fullName evidence="1">RCG36908</fullName>
    </submittedName>
</protein>
<evidence type="ECO:0000313" key="1">
    <source>
        <dbReference type="EMBL" id="EDM02287.1"/>
    </source>
</evidence>
<dbReference type="Proteomes" id="UP000234681">
    <property type="component" value="Chromosome 15"/>
</dbReference>